<dbReference type="Proteomes" id="UP000003295">
    <property type="component" value="Unassembled WGS sequence"/>
</dbReference>
<evidence type="ECO:0000259" key="2">
    <source>
        <dbReference type="PROSITE" id="PS50164"/>
    </source>
</evidence>
<feature type="domain" description="GIY-YIG" evidence="2">
    <location>
        <begin position="65"/>
        <end position="140"/>
    </location>
</feature>
<sequence length="405" mass="46337">MSIERIESLPCESCLKPVNPFIVAVVIRANEPRRAEAVRLVLPGRGRARSAGGSEFKKGVQMSPFDYYMYVLACGDGSLYTGYATDVQARLAAHQSGRGAKYTKSHAPVSLVAYARFYSKARAMSAEAHFKQLSREQKDKLLERSKHEPLEDVLRRELPGFGEDTAAEFVCRSLANHVDPNYAAFMRPLVPTVDPRRLVGVRTPHLRKIARELCRRDDASDFLRSLPHVLFEENQVHAFAIGMERECERAIELYDLFLPHVDNWATCDQLPVRVLAEQPARTLECARRWMSSEHGFTVRFGIGVLMRLFLDDLFEPRFAAMVAAARMPGSPARPEPESDAYYVDMMRAWYFAEALVRQPMAAWPYMERRDECALLDEWTRRKAIQKACESRRISVEAKERLRSFR</sequence>
<accession>C4FA76</accession>
<dbReference type="InterPro" id="IPR016024">
    <property type="entry name" value="ARM-type_fold"/>
</dbReference>
<proteinExistence type="inferred from homology"/>
<dbReference type="Pfam" id="PF08713">
    <property type="entry name" value="DNA_alkylation"/>
    <property type="match status" value="1"/>
</dbReference>
<dbReference type="CDD" id="cd06561">
    <property type="entry name" value="AlkD_like"/>
    <property type="match status" value="1"/>
</dbReference>
<dbReference type="eggNOG" id="COG4912">
    <property type="taxonomic scope" value="Bacteria"/>
</dbReference>
<dbReference type="EMBL" id="ABXH02000016">
    <property type="protein sequence ID" value="EEP44385.1"/>
    <property type="molecule type" value="Genomic_DNA"/>
</dbReference>
<dbReference type="PANTHER" id="PTHR34477">
    <property type="entry name" value="UPF0213 PROTEIN YHBQ"/>
    <property type="match status" value="1"/>
</dbReference>
<dbReference type="InterPro" id="IPR000305">
    <property type="entry name" value="GIY-YIG_endonuc"/>
</dbReference>
<dbReference type="InterPro" id="IPR050190">
    <property type="entry name" value="UPF0213_domain"/>
</dbReference>
<dbReference type="SUPFAM" id="SSF82771">
    <property type="entry name" value="GIY-YIG endonuclease"/>
    <property type="match status" value="1"/>
</dbReference>
<dbReference type="CDD" id="cd10456">
    <property type="entry name" value="GIY-YIG_UPF0213"/>
    <property type="match status" value="1"/>
</dbReference>
<reference evidence="3 4" key="1">
    <citation type="submission" date="2009-04" db="EMBL/GenBank/DDBJ databases">
        <authorList>
            <person name="Weinstock G."/>
            <person name="Sodergren E."/>
            <person name="Clifton S."/>
            <person name="Fulton L."/>
            <person name="Fulton B."/>
            <person name="Courtney L."/>
            <person name="Fronick C."/>
            <person name="Harrison M."/>
            <person name="Strong C."/>
            <person name="Farmer C."/>
            <person name="Delahaunty K."/>
            <person name="Markovic C."/>
            <person name="Hall O."/>
            <person name="Minx P."/>
            <person name="Tomlinson C."/>
            <person name="Mitreva M."/>
            <person name="Nelson J."/>
            <person name="Hou S."/>
            <person name="Wollam A."/>
            <person name="Pepin K.H."/>
            <person name="Johnson M."/>
            <person name="Bhonagiri V."/>
            <person name="Nash W.E."/>
            <person name="Warren W."/>
            <person name="Chinwalla A."/>
            <person name="Mardis E.R."/>
            <person name="Wilson R.K."/>
        </authorList>
    </citation>
    <scope>NUCLEOTIDE SEQUENCE [LARGE SCALE GENOMIC DNA]</scope>
    <source>
        <strain evidence="3 4">DSM 13280</strain>
    </source>
</reference>
<comment type="caution">
    <text evidence="3">The sequence shown here is derived from an EMBL/GenBank/DDBJ whole genome shotgun (WGS) entry which is preliminary data.</text>
</comment>
<evidence type="ECO:0000313" key="4">
    <source>
        <dbReference type="Proteomes" id="UP000003295"/>
    </source>
</evidence>
<name>C4FA76_9ACTN</name>
<dbReference type="PANTHER" id="PTHR34477:SF1">
    <property type="entry name" value="UPF0213 PROTEIN YHBQ"/>
    <property type="match status" value="1"/>
</dbReference>
<dbReference type="SUPFAM" id="SSF48371">
    <property type="entry name" value="ARM repeat"/>
    <property type="match status" value="1"/>
</dbReference>
<gene>
    <name evidence="3" type="ORF">COLINT_02969</name>
</gene>
<evidence type="ECO:0000313" key="3">
    <source>
        <dbReference type="EMBL" id="EEP44385.1"/>
    </source>
</evidence>
<organism evidence="3 4">
    <name type="scientific">Collinsella intestinalis DSM 13280</name>
    <dbReference type="NCBI Taxonomy" id="521003"/>
    <lineage>
        <taxon>Bacteria</taxon>
        <taxon>Bacillati</taxon>
        <taxon>Actinomycetota</taxon>
        <taxon>Coriobacteriia</taxon>
        <taxon>Coriobacteriales</taxon>
        <taxon>Coriobacteriaceae</taxon>
        <taxon>Collinsella</taxon>
    </lineage>
</organism>
<comment type="similarity">
    <text evidence="1">Belongs to the UPF0213 family.</text>
</comment>
<dbReference type="InterPro" id="IPR014825">
    <property type="entry name" value="DNA_alkylation"/>
</dbReference>
<dbReference type="AlphaFoldDB" id="C4FA76"/>
<dbReference type="PROSITE" id="PS50164">
    <property type="entry name" value="GIY_YIG"/>
    <property type="match status" value="1"/>
</dbReference>
<dbReference type="Gene3D" id="3.40.1440.10">
    <property type="entry name" value="GIY-YIG endonuclease"/>
    <property type="match status" value="1"/>
</dbReference>
<evidence type="ECO:0000256" key="1">
    <source>
        <dbReference type="ARBA" id="ARBA00007435"/>
    </source>
</evidence>
<dbReference type="Pfam" id="PF01541">
    <property type="entry name" value="GIY-YIG"/>
    <property type="match status" value="1"/>
</dbReference>
<dbReference type="HOGENOM" id="CLU_798567_0_0_11"/>
<protein>
    <submittedName>
        <fullName evidence="3">GIY-YIG catalytic domain protein</fullName>
    </submittedName>
</protein>
<dbReference type="eggNOG" id="COG2827">
    <property type="taxonomic scope" value="Bacteria"/>
</dbReference>
<dbReference type="InterPro" id="IPR035901">
    <property type="entry name" value="GIY-YIG_endonuc_sf"/>
</dbReference>
<dbReference type="Gene3D" id="1.25.10.90">
    <property type="match status" value="1"/>
</dbReference>
<dbReference type="STRING" id="521003.COLINT_02969"/>